<dbReference type="NCBIfam" id="NF006055">
    <property type="entry name" value="PRK08203.1"/>
    <property type="match status" value="1"/>
</dbReference>
<dbReference type="Gene3D" id="3.20.20.140">
    <property type="entry name" value="Metal-dependent hydrolases"/>
    <property type="match status" value="1"/>
</dbReference>
<dbReference type="Pfam" id="PF01979">
    <property type="entry name" value="Amidohydro_1"/>
    <property type="match status" value="1"/>
</dbReference>
<reference evidence="6 7" key="1">
    <citation type="submission" date="2014-11" db="EMBL/GenBank/DDBJ databases">
        <title>Draft Genome Sequence of Brevibacterium linens AE038-8.</title>
        <authorList>
            <person name="Maizel D."/>
            <person name="Utturkar S.M."/>
            <person name="Brown S.D."/>
            <person name="Ferrero M."/>
            <person name="Rosen B.P."/>
        </authorList>
    </citation>
    <scope>NUCLEOTIDE SEQUENCE [LARGE SCALE GENOMIC DNA]</scope>
    <source>
        <strain evidence="6 7">AE038-8</strain>
    </source>
</reference>
<evidence type="ECO:0000256" key="2">
    <source>
        <dbReference type="ARBA" id="ARBA00022801"/>
    </source>
</evidence>
<dbReference type="EMBL" id="JTJZ01000022">
    <property type="protein sequence ID" value="KHS50886.1"/>
    <property type="molecule type" value="Genomic_DNA"/>
</dbReference>
<keyword evidence="2 6" id="KW-0378">Hydrolase</keyword>
<dbReference type="InterPro" id="IPR032466">
    <property type="entry name" value="Metal_Hydrolase"/>
</dbReference>
<dbReference type="GO" id="GO:0046872">
    <property type="term" value="F:metal ion binding"/>
    <property type="evidence" value="ECO:0007669"/>
    <property type="project" value="UniProtKB-KW"/>
</dbReference>
<name>A0A0B8ZX93_BRELN</name>
<dbReference type="SUPFAM" id="SSF51556">
    <property type="entry name" value="Metallo-dependent hydrolases"/>
    <property type="match status" value="1"/>
</dbReference>
<dbReference type="InterPro" id="IPR006680">
    <property type="entry name" value="Amidohydro-rel"/>
</dbReference>
<dbReference type="SUPFAM" id="SSF51338">
    <property type="entry name" value="Composite domain of metallo-dependent hydrolases"/>
    <property type="match status" value="1"/>
</dbReference>
<sequence>MTDSNETGIPTAGNIPASRISVPGGDRRSGNHPLGNPSSDRVWLRDPLAVHLGGGADPNLAARGIVIDRTTGTIVELVPAGGEPSSAGVDGTSGGSGDALEIVDASAHVITPGLINTHHHFYQTLTRAWAPVADLPLFGWLQNLYPVWARLTPRALELATTVAMAELLESGCTTAADHHYLFPTGMDEAIDIQVDVVRKLGMRAMLTRGSMSLGEEDGGLPPQQTVQDLQVILDDSRRLVETYHQRGPGAQIQIGFAPCSPFSVTTELMRDSAALAAELDVRLHTHLAETIDEEDFCRETFGLRTVDYLESVGWLGERTWLAHGVHFDDSEIGRLGAAGVSVAHCPTSNMRLASGIARAVELEDAGVNVGLGVDGSASNDASNLIREVRQALYIQRLRYGAEAVTCDRVLDWATKGSAAALGRDDIGTIEIGKQADLAMFRLDGLAFSGSHDPIPALVLCGAEKADRVMVGGQWRVVDGHAIGADGHALDKESLIAAHQEEARRLVAR</sequence>
<accession>A0A0B8ZX93</accession>
<feature type="region of interest" description="Disordered" evidence="4">
    <location>
        <begin position="1"/>
        <end position="40"/>
    </location>
</feature>
<dbReference type="Gene3D" id="2.30.40.10">
    <property type="entry name" value="Urease, subunit C, domain 1"/>
    <property type="match status" value="1"/>
</dbReference>
<dbReference type="FunFam" id="3.20.20.140:FF:000014">
    <property type="entry name" value="5-methylthioadenosine/S-adenosylhomocysteine deaminase"/>
    <property type="match status" value="1"/>
</dbReference>
<dbReference type="InterPro" id="IPR050287">
    <property type="entry name" value="MTA/SAH_deaminase"/>
</dbReference>
<keyword evidence="3" id="KW-0862">Zinc</keyword>
<comment type="caution">
    <text evidence="6">The sequence shown here is derived from an EMBL/GenBank/DDBJ whole genome shotgun (WGS) entry which is preliminary data.</text>
</comment>
<dbReference type="RefSeq" id="WP_082019058.1">
    <property type="nucleotide sequence ID" value="NZ_JTJZ01000022.1"/>
</dbReference>
<evidence type="ECO:0000256" key="1">
    <source>
        <dbReference type="ARBA" id="ARBA00022723"/>
    </source>
</evidence>
<dbReference type="AlphaFoldDB" id="A0A0B8ZX93"/>
<evidence type="ECO:0000259" key="5">
    <source>
        <dbReference type="Pfam" id="PF01979"/>
    </source>
</evidence>
<feature type="domain" description="Amidohydrolase-related" evidence="5">
    <location>
        <begin position="109"/>
        <end position="474"/>
    </location>
</feature>
<evidence type="ECO:0000256" key="3">
    <source>
        <dbReference type="ARBA" id="ARBA00022833"/>
    </source>
</evidence>
<evidence type="ECO:0000313" key="7">
    <source>
        <dbReference type="Proteomes" id="UP000031488"/>
    </source>
</evidence>
<keyword evidence="7" id="KW-1185">Reference proteome</keyword>
<dbReference type="Proteomes" id="UP000031488">
    <property type="component" value="Unassembled WGS sequence"/>
</dbReference>
<dbReference type="PANTHER" id="PTHR43794">
    <property type="entry name" value="AMINOHYDROLASE SSNA-RELATED"/>
    <property type="match status" value="1"/>
</dbReference>
<dbReference type="STRING" id="1703.BLSMQ_0075"/>
<gene>
    <name evidence="6" type="ORF">AE0388_2958</name>
</gene>
<dbReference type="EC" id="3.5.4.28" evidence="6"/>
<dbReference type="GO" id="GO:0050270">
    <property type="term" value="F:S-adenosylhomocysteine deaminase activity"/>
    <property type="evidence" value="ECO:0007669"/>
    <property type="project" value="UniProtKB-EC"/>
</dbReference>
<protein>
    <submittedName>
        <fullName evidence="6">S-adenosylhomocysteine deaminase</fullName>
        <ecNumber evidence="6">3.5.4.28</ecNumber>
    </submittedName>
</protein>
<dbReference type="CDD" id="cd01298">
    <property type="entry name" value="ATZ_TRZ_like"/>
    <property type="match status" value="1"/>
</dbReference>
<proteinExistence type="predicted"/>
<dbReference type="PATRIC" id="fig|1703.6.peg.2905"/>
<keyword evidence="1" id="KW-0479">Metal-binding</keyword>
<dbReference type="InterPro" id="IPR011059">
    <property type="entry name" value="Metal-dep_hydrolase_composite"/>
</dbReference>
<evidence type="ECO:0000313" key="6">
    <source>
        <dbReference type="EMBL" id="KHS50886.1"/>
    </source>
</evidence>
<evidence type="ECO:0000256" key="4">
    <source>
        <dbReference type="SAM" id="MobiDB-lite"/>
    </source>
</evidence>
<organism evidence="6 7">
    <name type="scientific">Brevibacterium linens</name>
    <dbReference type="NCBI Taxonomy" id="1703"/>
    <lineage>
        <taxon>Bacteria</taxon>
        <taxon>Bacillati</taxon>
        <taxon>Actinomycetota</taxon>
        <taxon>Actinomycetes</taxon>
        <taxon>Micrococcales</taxon>
        <taxon>Brevibacteriaceae</taxon>
        <taxon>Brevibacterium</taxon>
    </lineage>
</organism>
<dbReference type="PANTHER" id="PTHR43794:SF11">
    <property type="entry name" value="AMIDOHYDROLASE-RELATED DOMAIN-CONTAINING PROTEIN"/>
    <property type="match status" value="1"/>
</dbReference>